<feature type="transmembrane region" description="Helical" evidence="1">
    <location>
        <begin position="111"/>
        <end position="130"/>
    </location>
</feature>
<dbReference type="EMBL" id="VAWE01000001">
    <property type="protein sequence ID" value="TLQ45774.1"/>
    <property type="molecule type" value="Genomic_DNA"/>
</dbReference>
<keyword evidence="1" id="KW-1133">Transmembrane helix</keyword>
<keyword evidence="1" id="KW-0812">Transmembrane</keyword>
<proteinExistence type="predicted"/>
<feature type="transmembrane region" description="Helical" evidence="1">
    <location>
        <begin position="46"/>
        <end position="71"/>
    </location>
</feature>
<keyword evidence="3" id="KW-1185">Reference proteome</keyword>
<evidence type="ECO:0000256" key="1">
    <source>
        <dbReference type="SAM" id="Phobius"/>
    </source>
</evidence>
<comment type="caution">
    <text evidence="2">The sequence shown here is derived from an EMBL/GenBank/DDBJ whole genome shotgun (WGS) entry which is preliminary data.</text>
</comment>
<name>A0A5R9ECH2_9ACTN</name>
<evidence type="ECO:0000313" key="3">
    <source>
        <dbReference type="Proteomes" id="UP000305921"/>
    </source>
</evidence>
<gene>
    <name evidence="2" type="ORF">FEF34_24750</name>
</gene>
<sequence length="277" mass="29778">MRFRTETRTRQVPHTIGGITHLVDDPYNVHVPVPPRDWDRTVRTGVTVVAAVVGVASVAWSTAAISGLLGLVVVLPAAIGAAIVFDAVWMSCMALEWLARYDPARAQLPRRAGHAALGCAMAAVAVHGYIRKEFLIGLVGALVSGLAKGLWTVVLAHYATPLDKRTQQWVDIQRAEVGGQLAMVAVRRDLLRAQGMVAAEQAALAVGRDQAPDPDTADPDPDDVLSIRPSVRQAVETAWSSGMADSPSVLAYVRKVADPDARQDTVDRYLREIRKGA</sequence>
<feature type="transmembrane region" description="Helical" evidence="1">
    <location>
        <begin position="77"/>
        <end position="99"/>
    </location>
</feature>
<feature type="transmembrane region" description="Helical" evidence="1">
    <location>
        <begin position="136"/>
        <end position="159"/>
    </location>
</feature>
<dbReference type="OrthoDB" id="4097676at2"/>
<accession>A0A5R9ECH2</accession>
<dbReference type="AlphaFoldDB" id="A0A5R9ECH2"/>
<dbReference type="RefSeq" id="WP_138055102.1">
    <property type="nucleotide sequence ID" value="NZ_VAWE01000001.1"/>
</dbReference>
<protein>
    <submittedName>
        <fullName evidence="2">Protein transporter Sec31</fullName>
    </submittedName>
</protein>
<organism evidence="2 3">
    <name type="scientific">Streptomyces marianii</name>
    <dbReference type="NCBI Taxonomy" id="1817406"/>
    <lineage>
        <taxon>Bacteria</taxon>
        <taxon>Bacillati</taxon>
        <taxon>Actinomycetota</taxon>
        <taxon>Actinomycetes</taxon>
        <taxon>Kitasatosporales</taxon>
        <taxon>Streptomycetaceae</taxon>
        <taxon>Streptomyces</taxon>
    </lineage>
</organism>
<reference evidence="2 3" key="1">
    <citation type="submission" date="2019-05" db="EMBL/GenBank/DDBJ databases">
        <title>Streptomyces marianii sp. nov., a novel marine actinomycete from southern coast of India.</title>
        <authorList>
            <person name="Iniyan A.M."/>
            <person name="Wink J."/>
            <person name="Ramprasad E."/>
            <person name="Ramana C.V."/>
            <person name="Bunk B."/>
            <person name="Sproer C."/>
            <person name="Joseph F.-J.R.S."/>
            <person name="Vincent S.G.P."/>
        </authorList>
    </citation>
    <scope>NUCLEOTIDE SEQUENCE [LARGE SCALE GENOMIC DNA]</scope>
    <source>
        <strain evidence="2 3">ICN19</strain>
    </source>
</reference>
<keyword evidence="1" id="KW-0472">Membrane</keyword>
<evidence type="ECO:0000313" key="2">
    <source>
        <dbReference type="EMBL" id="TLQ45774.1"/>
    </source>
</evidence>
<dbReference type="Proteomes" id="UP000305921">
    <property type="component" value="Unassembled WGS sequence"/>
</dbReference>